<name>A0A3B1DQC6_9ZZZZ</name>
<evidence type="ECO:0000313" key="1">
    <source>
        <dbReference type="EMBL" id="VAX38278.1"/>
    </source>
</evidence>
<dbReference type="SUPFAM" id="SSF48695">
    <property type="entry name" value="Multiheme cytochromes"/>
    <property type="match status" value="1"/>
</dbReference>
<dbReference type="InterPro" id="IPR036280">
    <property type="entry name" value="Multihaem_cyt_sf"/>
</dbReference>
<gene>
    <name evidence="1" type="ORF">MNBD_PLANCTO02-1955</name>
</gene>
<dbReference type="CDD" id="cd08168">
    <property type="entry name" value="Cytochrom_C3"/>
    <property type="match status" value="1"/>
</dbReference>
<accession>A0A3B1DQC6</accession>
<dbReference type="EMBL" id="UOGL01000173">
    <property type="protein sequence ID" value="VAX38278.1"/>
    <property type="molecule type" value="Genomic_DNA"/>
</dbReference>
<proteinExistence type="predicted"/>
<sequence length="268" mass="30024">MTTNTKKKTGTLTRILLVAIPLCLIALWLLTPSESAFKQPVTWQKMTEPGALSAAHQHLENNCAVCHTSVKGVEPASCIACHANNKSLLQRQPTSFHAGISSCTECHMEHQGIDQRPTKMDHEALAAIGLRQLNSKSPENESNILRTKIISRMNEQITPHRKISATEATLNCFTCHANDDKHFKLFGKDCAQCHETNRWTIPEYRHPSASSKDCAQCHQAPPSHYMMHFKMISARVAGKPHARINQCFSCHQTTSWNDILGAGWYKHH</sequence>
<dbReference type="AlphaFoldDB" id="A0A3B1DQC6"/>
<dbReference type="Gene3D" id="3.90.10.10">
    <property type="entry name" value="Cytochrome C3"/>
    <property type="match status" value="2"/>
</dbReference>
<protein>
    <submittedName>
        <fullName evidence="1">Bll4814 protein</fullName>
    </submittedName>
</protein>
<reference evidence="1" key="1">
    <citation type="submission" date="2018-06" db="EMBL/GenBank/DDBJ databases">
        <authorList>
            <person name="Zhirakovskaya E."/>
        </authorList>
    </citation>
    <scope>NUCLEOTIDE SEQUENCE</scope>
</reference>
<organism evidence="1">
    <name type="scientific">hydrothermal vent metagenome</name>
    <dbReference type="NCBI Taxonomy" id="652676"/>
    <lineage>
        <taxon>unclassified sequences</taxon>
        <taxon>metagenomes</taxon>
        <taxon>ecological metagenomes</taxon>
    </lineage>
</organism>